<gene>
    <name evidence="2" type="ORF">NT6N_08450</name>
</gene>
<evidence type="ECO:0000313" key="2">
    <source>
        <dbReference type="EMBL" id="BDS05805.1"/>
    </source>
</evidence>
<evidence type="ECO:0000256" key="1">
    <source>
        <dbReference type="SAM" id="Phobius"/>
    </source>
</evidence>
<keyword evidence="1" id="KW-1133">Transmembrane helix</keyword>
<feature type="transmembrane region" description="Helical" evidence="1">
    <location>
        <begin position="37"/>
        <end position="59"/>
    </location>
</feature>
<name>A0AAT9FIP4_9BACT</name>
<reference evidence="2" key="1">
    <citation type="submission" date="2024-07" db="EMBL/GenBank/DDBJ databases">
        <title>Complete genome sequence of Verrucomicrobiaceae bacterium NT6N.</title>
        <authorList>
            <person name="Huang C."/>
            <person name="Takami H."/>
            <person name="Hamasaki K."/>
        </authorList>
    </citation>
    <scope>NUCLEOTIDE SEQUENCE</scope>
    <source>
        <strain evidence="2">NT6N</strain>
    </source>
</reference>
<feature type="transmembrane region" description="Helical" evidence="1">
    <location>
        <begin position="82"/>
        <end position="106"/>
    </location>
</feature>
<sequence length="122" mass="14019">MSEIPHLYFLALACSSLFLFGSIKLKKLQETAGRRLLVIGFSIITLSSIFNIAAALEIIEIKYNPYMIAFEHMSSLPRWHKWVFWGQYLIIILGGILGIVGFILEARLQTSLQRRMHYQSQS</sequence>
<accession>A0AAT9FIP4</accession>
<feature type="transmembrane region" description="Helical" evidence="1">
    <location>
        <begin position="6"/>
        <end position="25"/>
    </location>
</feature>
<proteinExistence type="predicted"/>
<dbReference type="AlphaFoldDB" id="A0AAT9FIP4"/>
<keyword evidence="1" id="KW-0812">Transmembrane</keyword>
<keyword evidence="1" id="KW-0472">Membrane</keyword>
<protein>
    <submittedName>
        <fullName evidence="2">Uncharacterized protein</fullName>
    </submittedName>
</protein>
<dbReference type="KEGG" id="osu:NT6N_08450"/>
<organism evidence="2">
    <name type="scientific">Oceaniferula spumae</name>
    <dbReference type="NCBI Taxonomy" id="2979115"/>
    <lineage>
        <taxon>Bacteria</taxon>
        <taxon>Pseudomonadati</taxon>
        <taxon>Verrucomicrobiota</taxon>
        <taxon>Verrucomicrobiia</taxon>
        <taxon>Verrucomicrobiales</taxon>
        <taxon>Verrucomicrobiaceae</taxon>
        <taxon>Oceaniferula</taxon>
    </lineage>
</organism>
<dbReference type="EMBL" id="AP026866">
    <property type="protein sequence ID" value="BDS05805.1"/>
    <property type="molecule type" value="Genomic_DNA"/>
</dbReference>